<dbReference type="EC" id="1.3.98.1" evidence="8"/>
<proteinExistence type="predicted"/>
<dbReference type="NCBIfam" id="NF005741">
    <property type="entry name" value="PRK07565.1"/>
    <property type="match status" value="1"/>
</dbReference>
<dbReference type="Gene3D" id="3.20.20.70">
    <property type="entry name" value="Aldolase class I"/>
    <property type="match status" value="1"/>
</dbReference>
<sequence>MDLSTTYLGLPLAHPLMPGASPLVDDLDTVRRLEDAGAAAIVLHSLFEEQITHDQLGMLAVREGSDALSAEARGFFPPLDQYALGPEGYLRQVARIKEAVSVPVIASLNGVTPSGWIRYAGLIQEAGADALELNVYFMPLDPTMSGQDVEDRVVEVVRAVRRSVAIPLAVKLSPFFSSLSALVTRLEAEGVDGLVLFNRFYQPDIDVEQLEAVSSLDLSQPQELRLRLRWLAALSGRVKPSLAASGGVHSAIDALKAVMAGAHAVQMVSALLQHGPSHLTTVRDDLARWLEEHEYDSLAQAQGSMNLLRCPDPTAFERGNYQKILQSWKRTGW</sequence>
<comment type="cofactor">
    <cofactor evidence="1">
        <name>FMN</name>
        <dbReference type="ChEBI" id="CHEBI:58210"/>
    </cofactor>
</comment>
<dbReference type="PANTHER" id="PTHR48109:SF3">
    <property type="entry name" value="SLL0744 PROTEIN"/>
    <property type="match status" value="1"/>
</dbReference>
<keyword evidence="4" id="KW-0288">FMN</keyword>
<organism evidence="8 9">
    <name type="scientific">Azospirillum rugosum</name>
    <dbReference type="NCBI Taxonomy" id="416170"/>
    <lineage>
        <taxon>Bacteria</taxon>
        <taxon>Pseudomonadati</taxon>
        <taxon>Pseudomonadota</taxon>
        <taxon>Alphaproteobacteria</taxon>
        <taxon>Rhodospirillales</taxon>
        <taxon>Azospirillaceae</taxon>
        <taxon>Azospirillum</taxon>
    </lineage>
</organism>
<dbReference type="Pfam" id="PF01180">
    <property type="entry name" value="DHO_dh"/>
    <property type="match status" value="1"/>
</dbReference>
<dbReference type="InterPro" id="IPR012135">
    <property type="entry name" value="Dihydroorotate_DH_1_2"/>
</dbReference>
<evidence type="ECO:0000313" key="9">
    <source>
        <dbReference type="Proteomes" id="UP000781958"/>
    </source>
</evidence>
<evidence type="ECO:0000256" key="6">
    <source>
        <dbReference type="ARBA" id="ARBA00023002"/>
    </source>
</evidence>
<accession>A0ABS4SJR8</accession>
<keyword evidence="6 8" id="KW-0560">Oxidoreductase</keyword>
<name>A0ABS4SJR8_9PROT</name>
<comment type="pathway">
    <text evidence="2">Pyrimidine metabolism; UMP biosynthesis via de novo pathway.</text>
</comment>
<protein>
    <submittedName>
        <fullName evidence="8">Dihydroorotate dehydrogenase (Fumarate)</fullName>
        <ecNumber evidence="8">1.3.98.1</ecNumber>
    </submittedName>
</protein>
<reference evidence="8 9" key="1">
    <citation type="submission" date="2021-03" db="EMBL/GenBank/DDBJ databases">
        <title>Genomic Encyclopedia of Type Strains, Phase III (KMG-III): the genomes of soil and plant-associated and newly described type strains.</title>
        <authorList>
            <person name="Whitman W."/>
        </authorList>
    </citation>
    <scope>NUCLEOTIDE SEQUENCE [LARGE SCALE GENOMIC DNA]</scope>
    <source>
        <strain evidence="8 9">IMMIB AFH-6</strain>
    </source>
</reference>
<dbReference type="Proteomes" id="UP000781958">
    <property type="component" value="Unassembled WGS sequence"/>
</dbReference>
<feature type="domain" description="Dihydroorotate dehydrogenase catalytic" evidence="7">
    <location>
        <begin position="91"/>
        <end position="289"/>
    </location>
</feature>
<evidence type="ECO:0000256" key="3">
    <source>
        <dbReference type="ARBA" id="ARBA00022630"/>
    </source>
</evidence>
<dbReference type="PANTHER" id="PTHR48109">
    <property type="entry name" value="DIHYDROOROTATE DEHYDROGENASE (QUINONE), MITOCHONDRIAL-RELATED"/>
    <property type="match status" value="1"/>
</dbReference>
<dbReference type="GO" id="GO:1990663">
    <property type="term" value="F:dihydroorotate dehydrogenase (fumarate) activity"/>
    <property type="evidence" value="ECO:0007669"/>
    <property type="project" value="UniProtKB-EC"/>
</dbReference>
<dbReference type="CDD" id="cd04739">
    <property type="entry name" value="DHOD_like"/>
    <property type="match status" value="1"/>
</dbReference>
<evidence type="ECO:0000256" key="2">
    <source>
        <dbReference type="ARBA" id="ARBA00004725"/>
    </source>
</evidence>
<comment type="caution">
    <text evidence="8">The sequence shown here is derived from an EMBL/GenBank/DDBJ whole genome shotgun (WGS) entry which is preliminary data.</text>
</comment>
<dbReference type="EMBL" id="JAGINP010000008">
    <property type="protein sequence ID" value="MBP2292818.1"/>
    <property type="molecule type" value="Genomic_DNA"/>
</dbReference>
<dbReference type="RefSeq" id="WP_209766680.1">
    <property type="nucleotide sequence ID" value="NZ_JAGINP010000008.1"/>
</dbReference>
<evidence type="ECO:0000259" key="7">
    <source>
        <dbReference type="Pfam" id="PF01180"/>
    </source>
</evidence>
<dbReference type="SUPFAM" id="SSF51395">
    <property type="entry name" value="FMN-linked oxidoreductases"/>
    <property type="match status" value="1"/>
</dbReference>
<dbReference type="InterPro" id="IPR013785">
    <property type="entry name" value="Aldolase_TIM"/>
</dbReference>
<keyword evidence="9" id="KW-1185">Reference proteome</keyword>
<evidence type="ECO:0000313" key="8">
    <source>
        <dbReference type="EMBL" id="MBP2292818.1"/>
    </source>
</evidence>
<dbReference type="InterPro" id="IPR005720">
    <property type="entry name" value="Dihydroorotate_DH_cat"/>
</dbReference>
<keyword evidence="3" id="KW-0285">Flavoprotein</keyword>
<keyword evidence="5" id="KW-0665">Pyrimidine biosynthesis</keyword>
<evidence type="ECO:0000256" key="4">
    <source>
        <dbReference type="ARBA" id="ARBA00022643"/>
    </source>
</evidence>
<evidence type="ECO:0000256" key="5">
    <source>
        <dbReference type="ARBA" id="ARBA00022975"/>
    </source>
</evidence>
<gene>
    <name evidence="8" type="ORF">J2851_002599</name>
</gene>
<dbReference type="InterPro" id="IPR050074">
    <property type="entry name" value="DHO_dehydrogenase"/>
</dbReference>
<evidence type="ECO:0000256" key="1">
    <source>
        <dbReference type="ARBA" id="ARBA00001917"/>
    </source>
</evidence>
<dbReference type="PIRSF" id="PIRSF000164">
    <property type="entry name" value="DHO_oxidase"/>
    <property type="match status" value="1"/>
</dbReference>